<proteinExistence type="predicted"/>
<dbReference type="AlphaFoldDB" id="A0A067MWL8"/>
<sequence length="151" mass="17464">MVKLGLPQFIRRCTESAQPSSTRFRFATEISDTQLEAIAVWSIVSTPIKRHSWLPPKLFKRAYTLRFSVPRRVEPSAVMWTRRTGSLLQWCFGIQSSAPRFRISLPFFSVLLCLQSTCLSLRKGSVKVQCQRTPFARVFIRHSLFPPPHLR</sequence>
<organism evidence="1 2">
    <name type="scientific">Botryobasidium botryosum (strain FD-172 SS1)</name>
    <dbReference type="NCBI Taxonomy" id="930990"/>
    <lineage>
        <taxon>Eukaryota</taxon>
        <taxon>Fungi</taxon>
        <taxon>Dikarya</taxon>
        <taxon>Basidiomycota</taxon>
        <taxon>Agaricomycotina</taxon>
        <taxon>Agaricomycetes</taxon>
        <taxon>Cantharellales</taxon>
        <taxon>Botryobasidiaceae</taxon>
        <taxon>Botryobasidium</taxon>
    </lineage>
</organism>
<evidence type="ECO:0000313" key="1">
    <source>
        <dbReference type="EMBL" id="KDQ20004.1"/>
    </source>
</evidence>
<name>A0A067MWL8_BOTB1</name>
<dbReference type="Proteomes" id="UP000027195">
    <property type="component" value="Unassembled WGS sequence"/>
</dbReference>
<dbReference type="HOGENOM" id="CLU_1731163_0_0_1"/>
<keyword evidence="2" id="KW-1185">Reference proteome</keyword>
<dbReference type="EMBL" id="KL198018">
    <property type="protein sequence ID" value="KDQ20004.1"/>
    <property type="molecule type" value="Genomic_DNA"/>
</dbReference>
<accession>A0A067MWL8</accession>
<dbReference type="InParanoid" id="A0A067MWL8"/>
<gene>
    <name evidence="1" type="ORF">BOTBODRAFT_383952</name>
</gene>
<reference evidence="2" key="1">
    <citation type="journal article" date="2014" name="Proc. Natl. Acad. Sci. U.S.A.">
        <title>Extensive sampling of basidiomycete genomes demonstrates inadequacy of the white-rot/brown-rot paradigm for wood decay fungi.</title>
        <authorList>
            <person name="Riley R."/>
            <person name="Salamov A.A."/>
            <person name="Brown D.W."/>
            <person name="Nagy L.G."/>
            <person name="Floudas D."/>
            <person name="Held B.W."/>
            <person name="Levasseur A."/>
            <person name="Lombard V."/>
            <person name="Morin E."/>
            <person name="Otillar R."/>
            <person name="Lindquist E.A."/>
            <person name="Sun H."/>
            <person name="LaButti K.M."/>
            <person name="Schmutz J."/>
            <person name="Jabbour D."/>
            <person name="Luo H."/>
            <person name="Baker S.E."/>
            <person name="Pisabarro A.G."/>
            <person name="Walton J.D."/>
            <person name="Blanchette R.A."/>
            <person name="Henrissat B."/>
            <person name="Martin F."/>
            <person name="Cullen D."/>
            <person name="Hibbett D.S."/>
            <person name="Grigoriev I.V."/>
        </authorList>
    </citation>
    <scope>NUCLEOTIDE SEQUENCE [LARGE SCALE GENOMIC DNA]</scope>
    <source>
        <strain evidence="2">FD-172 SS1</strain>
    </source>
</reference>
<protein>
    <submittedName>
        <fullName evidence="1">Uncharacterized protein</fullName>
    </submittedName>
</protein>
<evidence type="ECO:0000313" key="2">
    <source>
        <dbReference type="Proteomes" id="UP000027195"/>
    </source>
</evidence>